<name>A0A242KD83_9ENTE</name>
<evidence type="ECO:0000259" key="8">
    <source>
        <dbReference type="Pfam" id="PF00370"/>
    </source>
</evidence>
<keyword evidence="5" id="KW-0067">ATP-binding</keyword>
<dbReference type="PROSITE" id="PS00445">
    <property type="entry name" value="FGGY_KINASES_2"/>
    <property type="match status" value="1"/>
</dbReference>
<dbReference type="InterPro" id="IPR000577">
    <property type="entry name" value="Carb_kinase_FGGY"/>
</dbReference>
<dbReference type="PROSITE" id="PS00933">
    <property type="entry name" value="FGGY_KINASES_1"/>
    <property type="match status" value="1"/>
</dbReference>
<dbReference type="GO" id="GO:0005829">
    <property type="term" value="C:cytosol"/>
    <property type="evidence" value="ECO:0007669"/>
    <property type="project" value="TreeGrafter"/>
</dbReference>
<dbReference type="InterPro" id="IPR043129">
    <property type="entry name" value="ATPase_NBD"/>
</dbReference>
<keyword evidence="3" id="KW-0547">Nucleotide-binding</keyword>
<evidence type="ECO:0000313" key="11">
    <source>
        <dbReference type="EMBL" id="WYJ89191.1"/>
    </source>
</evidence>
<dbReference type="Proteomes" id="UP000195141">
    <property type="component" value="Chromosome"/>
</dbReference>
<evidence type="ECO:0000256" key="2">
    <source>
        <dbReference type="ARBA" id="ARBA00022679"/>
    </source>
</evidence>
<reference evidence="10" key="1">
    <citation type="submission" date="2017-05" db="EMBL/GenBank/DDBJ databases">
        <title>The Genome Sequence of Enterococcus sp. 9E7_DIV0242.</title>
        <authorList>
            <consortium name="The Broad Institute Genomics Platform"/>
            <consortium name="The Broad Institute Genomic Center for Infectious Diseases"/>
            <person name="Earl A."/>
            <person name="Manson A."/>
            <person name="Schwartman J."/>
            <person name="Gilmore M."/>
            <person name="Abouelleil A."/>
            <person name="Cao P."/>
            <person name="Chapman S."/>
            <person name="Cusick C."/>
            <person name="Shea T."/>
            <person name="Young S."/>
            <person name="Neafsey D."/>
            <person name="Nusbaum C."/>
            <person name="Birren B."/>
        </authorList>
    </citation>
    <scope>NUCLEOTIDE SEQUENCE [LARGE SCALE GENOMIC DNA]</scope>
    <source>
        <strain evidence="10">9E7_DIV0242</strain>
    </source>
</reference>
<dbReference type="SUPFAM" id="SSF53067">
    <property type="entry name" value="Actin-like ATPase domain"/>
    <property type="match status" value="2"/>
</dbReference>
<dbReference type="RefSeq" id="WP_086348018.1">
    <property type="nucleotide sequence ID" value="NZ_CP147247.1"/>
</dbReference>
<dbReference type="AlphaFoldDB" id="A0A242KD83"/>
<keyword evidence="12" id="KW-1185">Reference proteome</keyword>
<evidence type="ECO:0000256" key="5">
    <source>
        <dbReference type="ARBA" id="ARBA00022840"/>
    </source>
</evidence>
<evidence type="ECO:0000256" key="1">
    <source>
        <dbReference type="ARBA" id="ARBA00009156"/>
    </source>
</evidence>
<dbReference type="InterPro" id="IPR018484">
    <property type="entry name" value="FGGY_N"/>
</dbReference>
<reference evidence="11" key="3">
    <citation type="submission" date="2024-03" db="EMBL/GenBank/DDBJ databases">
        <title>The Genome Sequence of Enterococcus sp. DIV0242b.</title>
        <authorList>
            <consortium name="The Broad Institute Genomics Platform"/>
            <consortium name="The Broad Institute Microbial Omics Core"/>
            <consortium name="The Broad Institute Genomic Center for Infectious Diseases"/>
            <person name="Earl A."/>
            <person name="Manson A."/>
            <person name="Gilmore M."/>
            <person name="Schwartman J."/>
            <person name="Shea T."/>
            <person name="Abouelleil A."/>
            <person name="Cao P."/>
            <person name="Chapman S."/>
            <person name="Cusick C."/>
            <person name="Young S."/>
            <person name="Neafsey D."/>
            <person name="Nusbaum C."/>
            <person name="Birren B."/>
        </authorList>
    </citation>
    <scope>NUCLEOTIDE SEQUENCE</scope>
    <source>
        <strain evidence="11">9E7_DIV0242</strain>
    </source>
</reference>
<dbReference type="Pfam" id="PF02782">
    <property type="entry name" value="FGGY_C"/>
    <property type="match status" value="1"/>
</dbReference>
<dbReference type="GO" id="GO:0019563">
    <property type="term" value="P:glycerol catabolic process"/>
    <property type="evidence" value="ECO:0007669"/>
    <property type="project" value="TreeGrafter"/>
</dbReference>
<evidence type="ECO:0000256" key="3">
    <source>
        <dbReference type="ARBA" id="ARBA00022741"/>
    </source>
</evidence>
<evidence type="ECO:0000256" key="6">
    <source>
        <dbReference type="ARBA" id="ARBA00043149"/>
    </source>
</evidence>
<protein>
    <recommendedName>
        <fullName evidence="6">ATP:glycerol 3-phosphotransferase</fullName>
    </recommendedName>
</protein>
<evidence type="ECO:0000256" key="4">
    <source>
        <dbReference type="ARBA" id="ARBA00022777"/>
    </source>
</evidence>
<dbReference type="Pfam" id="PF00370">
    <property type="entry name" value="FGGY_N"/>
    <property type="match status" value="1"/>
</dbReference>
<dbReference type="EMBL" id="NGMM01000001">
    <property type="protein sequence ID" value="OTP19112.1"/>
    <property type="molecule type" value="Genomic_DNA"/>
</dbReference>
<dbReference type="GO" id="GO:0005524">
    <property type="term" value="F:ATP binding"/>
    <property type="evidence" value="ECO:0007669"/>
    <property type="project" value="UniProtKB-KW"/>
</dbReference>
<dbReference type="GO" id="GO:0004370">
    <property type="term" value="F:glycerol kinase activity"/>
    <property type="evidence" value="ECO:0007669"/>
    <property type="project" value="TreeGrafter"/>
</dbReference>
<feature type="domain" description="Carbohydrate kinase FGGY C-terminal" evidence="9">
    <location>
        <begin position="254"/>
        <end position="439"/>
    </location>
</feature>
<keyword evidence="2 7" id="KW-0808">Transferase</keyword>
<evidence type="ECO:0000313" key="12">
    <source>
        <dbReference type="Proteomes" id="UP000195141"/>
    </source>
</evidence>
<keyword evidence="4 7" id="KW-0418">Kinase</keyword>
<comment type="similarity">
    <text evidence="1 7">Belongs to the FGGY kinase family.</text>
</comment>
<dbReference type="CDD" id="cd07769">
    <property type="entry name" value="ASKHA_NBD_FGGY_GK"/>
    <property type="match status" value="1"/>
</dbReference>
<organism evidence="10">
    <name type="scientific">Candidatus Enterococcus clewellii</name>
    <dbReference type="NCBI Taxonomy" id="1834193"/>
    <lineage>
        <taxon>Bacteria</taxon>
        <taxon>Bacillati</taxon>
        <taxon>Bacillota</taxon>
        <taxon>Bacilli</taxon>
        <taxon>Lactobacillales</taxon>
        <taxon>Enterococcaceae</taxon>
        <taxon>Enterococcus</taxon>
    </lineage>
</organism>
<dbReference type="PANTHER" id="PTHR10196">
    <property type="entry name" value="SUGAR KINASE"/>
    <property type="match status" value="1"/>
</dbReference>
<dbReference type="EMBL" id="CP147247">
    <property type="protein sequence ID" value="WYJ89191.1"/>
    <property type="molecule type" value="Genomic_DNA"/>
</dbReference>
<evidence type="ECO:0000256" key="7">
    <source>
        <dbReference type="RuleBase" id="RU003733"/>
    </source>
</evidence>
<gene>
    <name evidence="11" type="ORF">A5888_000910</name>
    <name evidence="10" type="ORF">A5888_000926</name>
</gene>
<dbReference type="InterPro" id="IPR018483">
    <property type="entry name" value="Carb_kinase_FGGY_CS"/>
</dbReference>
<dbReference type="PIRSF" id="PIRSF000538">
    <property type="entry name" value="GlpK"/>
    <property type="match status" value="1"/>
</dbReference>
<dbReference type="OrthoDB" id="9805576at2"/>
<accession>A0A242KD83</accession>
<proteinExistence type="inferred from homology"/>
<feature type="domain" description="Carbohydrate kinase FGGY N-terminal" evidence="8">
    <location>
        <begin position="5"/>
        <end position="244"/>
    </location>
</feature>
<evidence type="ECO:0000259" key="9">
    <source>
        <dbReference type="Pfam" id="PF02782"/>
    </source>
</evidence>
<dbReference type="PANTHER" id="PTHR10196:SF69">
    <property type="entry name" value="GLYCEROL KINASE"/>
    <property type="match status" value="1"/>
</dbReference>
<evidence type="ECO:0000313" key="10">
    <source>
        <dbReference type="EMBL" id="OTP19112.1"/>
    </source>
</evidence>
<reference evidence="11" key="2">
    <citation type="submission" date="2017-05" db="EMBL/GenBank/DDBJ databases">
        <authorList>
            <consortium name="The Broad Institute Genomics Platform"/>
            <consortium name="The Broad Institute Genomic Center for Infectious Diseases"/>
            <person name="Earl A."/>
            <person name="Manson A."/>
            <person name="Schwartman J."/>
            <person name="Gilmore M."/>
            <person name="Abouelleil A."/>
            <person name="Cao P."/>
            <person name="Chapman S."/>
            <person name="Cusick C."/>
            <person name="Shea T."/>
            <person name="Young S."/>
            <person name="Neafsey D."/>
            <person name="Nusbaum C."/>
            <person name="Birren B."/>
        </authorList>
    </citation>
    <scope>NUCLEOTIDE SEQUENCE</scope>
    <source>
        <strain evidence="11">9E7_DIV0242</strain>
    </source>
</reference>
<dbReference type="InterPro" id="IPR018485">
    <property type="entry name" value="FGGY_C"/>
</dbReference>
<sequence>MARNYQMVLDQSTSGTKLLLLKDGRIVQRYDKKHKQFYPQNGWVEHDPLEIWDNVEALLTLLFQENSLEYSDISALSITNQRETILAWDKTTGEPIYNAIVWQCNRSAALCESLIEQGMEELINQKTGLRIDPYFSGTKVKWLYDELPEVAEKSGTGELAIGTIDSWLIWKLTEGAVFATDASNACRTLLYNINTKTWDDELLQLFSIDHKDLPEIRKADSVFGAYQGIPIIGVMADSQAALLGEGCRAFGDVKITMGTGCSVMMQINKQNSLRDLRILTTTAWQQKKDEAYALEGIIRSCGDAINWFSQAITATDDISERCNKVLLKRKEESVFFIPALQGLGAPFWKNTETAAFNGITRTTTQEELLRAVLESIIFQIKAVLDVMEEVSNQPINQVFIDGGVSKNRPLMSLLATLLNKEVIVSEVEEFSALGVAMLAEPTIQWEIPQERFQPSIKQKEVYGTYQKWKRLIEQELSDSDGESGE</sequence>
<dbReference type="Gene3D" id="3.30.420.40">
    <property type="match status" value="2"/>
</dbReference>